<accession>U1Q815</accession>
<dbReference type="Proteomes" id="UP000016498">
    <property type="component" value="Unassembled WGS sequence"/>
</dbReference>
<dbReference type="HOGENOM" id="CLU_3094664_0_0_11"/>
<dbReference type="AlphaFoldDB" id="U1Q815"/>
<evidence type="ECO:0000313" key="1">
    <source>
        <dbReference type="EMBL" id="ERH18229.1"/>
    </source>
</evidence>
<gene>
    <name evidence="1" type="ORF">HMPREF1549_01939</name>
</gene>
<name>U1Q815_9ACTO</name>
<dbReference type="EMBL" id="AWSD01000208">
    <property type="protein sequence ID" value="ERH18229.1"/>
    <property type="molecule type" value="Genomic_DNA"/>
</dbReference>
<proteinExistence type="predicted"/>
<evidence type="ECO:0000313" key="2">
    <source>
        <dbReference type="Proteomes" id="UP000016498"/>
    </source>
</evidence>
<organism evidence="1 2">
    <name type="scientific">Actinomyces johnsonii F0510</name>
    <dbReference type="NCBI Taxonomy" id="1227262"/>
    <lineage>
        <taxon>Bacteria</taxon>
        <taxon>Bacillati</taxon>
        <taxon>Actinomycetota</taxon>
        <taxon>Actinomycetes</taxon>
        <taxon>Actinomycetales</taxon>
        <taxon>Actinomycetaceae</taxon>
        <taxon>Actinomyces</taxon>
    </lineage>
</organism>
<protein>
    <submittedName>
        <fullName evidence="1">Uncharacterized protein</fullName>
    </submittedName>
</protein>
<comment type="caution">
    <text evidence="1">The sequence shown here is derived from an EMBL/GenBank/DDBJ whole genome shotgun (WGS) entry which is preliminary data.</text>
</comment>
<reference evidence="1 2" key="1">
    <citation type="submission" date="2013-06" db="EMBL/GenBank/DDBJ databases">
        <authorList>
            <person name="Weinstock G."/>
            <person name="Sodergren E."/>
            <person name="Lobos E.A."/>
            <person name="Fulton L."/>
            <person name="Fulton R."/>
            <person name="Courtney L."/>
            <person name="Fronick C."/>
            <person name="O'Laughlin M."/>
            <person name="Godfrey J."/>
            <person name="Wilson R.M."/>
            <person name="Miner T."/>
            <person name="Farmer C."/>
            <person name="Delehaunty K."/>
            <person name="Cordes M."/>
            <person name="Minx P."/>
            <person name="Tomlinson C."/>
            <person name="Chen J."/>
            <person name="Wollam A."/>
            <person name="Pepin K.H."/>
            <person name="Bhonagiri V."/>
            <person name="Zhang X."/>
            <person name="Warren W."/>
            <person name="Mitreva M."/>
            <person name="Mardis E.R."/>
            <person name="Wilson R.K."/>
        </authorList>
    </citation>
    <scope>NUCLEOTIDE SEQUENCE [LARGE SCALE GENOMIC DNA]</scope>
    <source>
        <strain evidence="1 2">F0510</strain>
    </source>
</reference>
<sequence>MAARRRSRCAATRQRVEQKRVSARFEPLIWRPHPGLLHVLIDSSVTDNSLE</sequence>